<dbReference type="InterPro" id="IPR026395">
    <property type="entry name" value="CshA_fibril"/>
</dbReference>
<evidence type="ECO:0000313" key="6">
    <source>
        <dbReference type="Proteomes" id="UP001595850"/>
    </source>
</evidence>
<dbReference type="Pfam" id="PF13517">
    <property type="entry name" value="FG-GAP_3"/>
    <property type="match status" value="2"/>
</dbReference>
<keyword evidence="6" id="KW-1185">Reference proteome</keyword>
<name>A0ABV8IJX0_9ACTN</name>
<evidence type="ECO:0000256" key="3">
    <source>
        <dbReference type="SAM" id="SignalP"/>
    </source>
</evidence>
<dbReference type="Pfam" id="PF19076">
    <property type="entry name" value="CshA_repeat"/>
    <property type="match status" value="3"/>
</dbReference>
<dbReference type="SUPFAM" id="SSF69318">
    <property type="entry name" value="Integrin alpha N-terminal domain"/>
    <property type="match status" value="2"/>
</dbReference>
<dbReference type="PROSITE" id="PS51123">
    <property type="entry name" value="OMPA_2"/>
    <property type="match status" value="1"/>
</dbReference>
<dbReference type="InterPro" id="IPR006665">
    <property type="entry name" value="OmpA-like"/>
</dbReference>
<feature type="chain" id="PRO_5045927213" evidence="3">
    <location>
        <begin position="41"/>
        <end position="871"/>
    </location>
</feature>
<dbReference type="Proteomes" id="UP001595850">
    <property type="component" value="Unassembled WGS sequence"/>
</dbReference>
<keyword evidence="1 3" id="KW-0732">Signal</keyword>
<dbReference type="PANTHER" id="PTHR46580">
    <property type="entry name" value="SENSOR KINASE-RELATED"/>
    <property type="match status" value="1"/>
</dbReference>
<keyword evidence="2" id="KW-0472">Membrane</keyword>
<evidence type="ECO:0000256" key="1">
    <source>
        <dbReference type="ARBA" id="ARBA00022729"/>
    </source>
</evidence>
<feature type="domain" description="OmpA-like" evidence="4">
    <location>
        <begin position="760"/>
        <end position="871"/>
    </location>
</feature>
<accession>A0ABV8IJX0</accession>
<dbReference type="Gene3D" id="3.30.1330.60">
    <property type="entry name" value="OmpA-like domain"/>
    <property type="match status" value="1"/>
</dbReference>
<dbReference type="CDD" id="cd07185">
    <property type="entry name" value="OmpA_C-like"/>
    <property type="match status" value="1"/>
</dbReference>
<dbReference type="InterPro" id="IPR028994">
    <property type="entry name" value="Integrin_alpha_N"/>
</dbReference>
<dbReference type="InterPro" id="IPR013517">
    <property type="entry name" value="FG-GAP"/>
</dbReference>
<evidence type="ECO:0000256" key="2">
    <source>
        <dbReference type="PROSITE-ProRule" id="PRU00473"/>
    </source>
</evidence>
<dbReference type="Gene3D" id="2.130.10.130">
    <property type="entry name" value="Integrin alpha, N-terminal"/>
    <property type="match status" value="2"/>
</dbReference>
<dbReference type="EMBL" id="JBHSBM010000059">
    <property type="protein sequence ID" value="MFC4062758.1"/>
    <property type="molecule type" value="Genomic_DNA"/>
</dbReference>
<evidence type="ECO:0000313" key="5">
    <source>
        <dbReference type="EMBL" id="MFC4062758.1"/>
    </source>
</evidence>
<evidence type="ECO:0000259" key="4">
    <source>
        <dbReference type="PROSITE" id="PS51123"/>
    </source>
</evidence>
<feature type="signal peptide" evidence="3">
    <location>
        <begin position="1"/>
        <end position="40"/>
    </location>
</feature>
<dbReference type="RefSeq" id="WP_377294163.1">
    <property type="nucleotide sequence ID" value="NZ_JBHSBM010000059.1"/>
</dbReference>
<reference evidence="6" key="1">
    <citation type="journal article" date="2019" name="Int. J. Syst. Evol. Microbiol.">
        <title>The Global Catalogue of Microorganisms (GCM) 10K type strain sequencing project: providing services to taxonomists for standard genome sequencing and annotation.</title>
        <authorList>
            <consortium name="The Broad Institute Genomics Platform"/>
            <consortium name="The Broad Institute Genome Sequencing Center for Infectious Disease"/>
            <person name="Wu L."/>
            <person name="Ma J."/>
        </authorList>
    </citation>
    <scope>NUCLEOTIDE SEQUENCE [LARGE SCALE GENOMIC DNA]</scope>
    <source>
        <strain evidence="6">TBRC 4489</strain>
    </source>
</reference>
<proteinExistence type="predicted"/>
<organism evidence="5 6">
    <name type="scientific">Planomonospora corallina</name>
    <dbReference type="NCBI Taxonomy" id="1806052"/>
    <lineage>
        <taxon>Bacteria</taxon>
        <taxon>Bacillati</taxon>
        <taxon>Actinomycetota</taxon>
        <taxon>Actinomycetes</taxon>
        <taxon>Streptosporangiales</taxon>
        <taxon>Streptosporangiaceae</taxon>
        <taxon>Planomonospora</taxon>
    </lineage>
</organism>
<dbReference type="Pfam" id="PF00691">
    <property type="entry name" value="OmpA"/>
    <property type="match status" value="1"/>
</dbReference>
<comment type="caution">
    <text evidence="5">The sequence shown here is derived from an EMBL/GenBank/DDBJ whole genome shotgun (WGS) entry which is preliminary data.</text>
</comment>
<protein>
    <submittedName>
        <fullName evidence="5">FG-GAP-like repeat-containing protein</fullName>
    </submittedName>
</protein>
<dbReference type="InterPro" id="IPR036737">
    <property type="entry name" value="OmpA-like_sf"/>
</dbReference>
<gene>
    <name evidence="5" type="ORF">ACFOWE_31075</name>
</gene>
<dbReference type="SUPFAM" id="SSF103088">
    <property type="entry name" value="OmpA-like"/>
    <property type="match status" value="1"/>
</dbReference>
<sequence length="871" mass="87333">MSSTGPKPFESPHRRRAASLLTLVALATGTLATVAAPAHAGAPLQCTTTSFASSGHYNGNLGTLSAVALADLNGDERADYIGVGPLDGSSNLVELALGDSGGGLSYLRDFYVGFSSRAVAAGDFNGDAKPDLALAVEGSAGVKLFYGMDVGTFRDGPSFSSLPAEPTSLAAGHLNQDGHLDLVVTGQSGAVSALLSDSTGILQAPAPVTMNGGPALTGVESIATGDFDGDAKTDLAFGSAGGQVAVYSGDGGNTFTLVPGLTAAGLHSGLLTAADFNGDGRTDLAGVGANWHAVILTADASGTFDLKDTGIFALGMGDLASIAAGDIDGDRKADLVIGDDVVSGARIIENTCEGLAFPLTSSGVGDALQEVTVTTDGSVTLLDNGTPTTTLTVGGQGAYTLDPATGKITFKPVLGFSGTASGVTYRVTAADGRSGTAAYTPTVTKPAHSAPGFVQSDGKGTAAQSVTLPVPPGGSVRLQGETAPGTVTVDGQGVFTLDPATGKITFTPALGFVGQAVVEYAVTDAYTQTATGDYAATVTTPDPPVTEHFVSTGQGAAVQKVTATVPAGGRITLLDAGGHEVETITVASQGGYVLDAATGVISFTPASGFSGMATAVSYRVTDAYGQSTTATYQSTVTAAPARPVTPPKPVAPPKPAVPVSAKVTAKGSTVAVPCTVSTGRISECAVTLRAATGSKQVLGTGRVRLDAKKAAQKVTVPVTLNATGKKLVDRIGGVTVRAQAVIRPQGATATVTATAATRLTPATAPLQVRAIRFASGSTKVTAADARYLTQLRRSLGDVRVVRCEGYTDNRDTAKANRAVAQKRAAAVCKALTKGTGVNSAVVSYGEKRPVASNATAAGRANNRRVQITFVF</sequence>
<dbReference type="NCBIfam" id="TIGR04225">
    <property type="entry name" value="CshA_fibril_rpt"/>
    <property type="match status" value="3"/>
</dbReference>